<accession>A0A9D1WBP9</accession>
<dbReference type="EMBL" id="DXEV01000034">
    <property type="protein sequence ID" value="HIX56206.1"/>
    <property type="molecule type" value="Genomic_DNA"/>
</dbReference>
<dbReference type="Gene3D" id="1.10.10.60">
    <property type="entry name" value="Homeodomain-like"/>
    <property type="match status" value="1"/>
</dbReference>
<proteinExistence type="predicted"/>
<reference evidence="2" key="2">
    <citation type="submission" date="2021-04" db="EMBL/GenBank/DDBJ databases">
        <authorList>
            <person name="Gilroy R."/>
        </authorList>
    </citation>
    <scope>NUCLEOTIDE SEQUENCE</scope>
    <source>
        <strain evidence="2">USASDec5-558</strain>
    </source>
</reference>
<organism evidence="2 3">
    <name type="scientific">Candidatus Anaerobiospirillum pullistercoris</name>
    <dbReference type="NCBI Taxonomy" id="2838452"/>
    <lineage>
        <taxon>Bacteria</taxon>
        <taxon>Pseudomonadati</taxon>
        <taxon>Pseudomonadota</taxon>
        <taxon>Gammaproteobacteria</taxon>
        <taxon>Aeromonadales</taxon>
        <taxon>Succinivibrionaceae</taxon>
        <taxon>Anaerobiospirillum</taxon>
    </lineage>
</organism>
<protein>
    <submittedName>
        <fullName evidence="2">Uncharacterized protein</fullName>
    </submittedName>
</protein>
<gene>
    <name evidence="2" type="ORF">H9850_01885</name>
</gene>
<sequence length="185" mass="20574">MSNQVLTTSQIAEICQRRKAGETASSIGRAFGVSANTVNYHYRRSLSFSAGPKEIRIPHGYSTVFDAVLDYGHCANLGIDSEQSVAFCRSKNVKLAELKAFGEWMQKNALICDKEDIKLYKGEISGLRNEVAQLTAAREKDNEALAEYGRQQLTARKELAQNQKKITQLTEEAAFLKKLQAILAE</sequence>
<evidence type="ECO:0000256" key="1">
    <source>
        <dbReference type="SAM" id="Coils"/>
    </source>
</evidence>
<comment type="caution">
    <text evidence="2">The sequence shown here is derived from an EMBL/GenBank/DDBJ whole genome shotgun (WGS) entry which is preliminary data.</text>
</comment>
<name>A0A9D1WBP9_9GAMM</name>
<reference evidence="2" key="1">
    <citation type="journal article" date="2021" name="PeerJ">
        <title>Extensive microbial diversity within the chicken gut microbiome revealed by metagenomics and culture.</title>
        <authorList>
            <person name="Gilroy R."/>
            <person name="Ravi A."/>
            <person name="Getino M."/>
            <person name="Pursley I."/>
            <person name="Horton D.L."/>
            <person name="Alikhan N.F."/>
            <person name="Baker D."/>
            <person name="Gharbi K."/>
            <person name="Hall N."/>
            <person name="Watson M."/>
            <person name="Adriaenssens E.M."/>
            <person name="Foster-Nyarko E."/>
            <person name="Jarju S."/>
            <person name="Secka A."/>
            <person name="Antonio M."/>
            <person name="Oren A."/>
            <person name="Chaudhuri R.R."/>
            <person name="La Ragione R."/>
            <person name="Hildebrand F."/>
            <person name="Pallen M.J."/>
        </authorList>
    </citation>
    <scope>NUCLEOTIDE SEQUENCE</scope>
    <source>
        <strain evidence="2">USASDec5-558</strain>
    </source>
</reference>
<feature type="coiled-coil region" evidence="1">
    <location>
        <begin position="117"/>
        <end position="179"/>
    </location>
</feature>
<dbReference type="AlphaFoldDB" id="A0A9D1WBP9"/>
<keyword evidence="1" id="KW-0175">Coiled coil</keyword>
<evidence type="ECO:0000313" key="3">
    <source>
        <dbReference type="Proteomes" id="UP000886829"/>
    </source>
</evidence>
<evidence type="ECO:0000313" key="2">
    <source>
        <dbReference type="EMBL" id="HIX56206.1"/>
    </source>
</evidence>
<dbReference type="Proteomes" id="UP000886829">
    <property type="component" value="Unassembled WGS sequence"/>
</dbReference>